<proteinExistence type="predicted"/>
<comment type="caution">
    <text evidence="1">The sequence shown here is derived from an EMBL/GenBank/DDBJ whole genome shotgun (WGS) entry which is preliminary data.</text>
</comment>
<organism evidence="1 2">
    <name type="scientific">Rhodofomes roseus</name>
    <dbReference type="NCBI Taxonomy" id="34475"/>
    <lineage>
        <taxon>Eukaryota</taxon>
        <taxon>Fungi</taxon>
        <taxon>Dikarya</taxon>
        <taxon>Basidiomycota</taxon>
        <taxon>Agaricomycotina</taxon>
        <taxon>Agaricomycetes</taxon>
        <taxon>Polyporales</taxon>
        <taxon>Rhodofomes</taxon>
    </lineage>
</organism>
<name>A0ABQ8JYR1_9APHY</name>
<evidence type="ECO:0000313" key="2">
    <source>
        <dbReference type="Proteomes" id="UP000814176"/>
    </source>
</evidence>
<evidence type="ECO:0000313" key="1">
    <source>
        <dbReference type="EMBL" id="KAH9828820.1"/>
    </source>
</evidence>
<keyword evidence="2" id="KW-1185">Reference proteome</keyword>
<dbReference type="RefSeq" id="XP_047772461.1">
    <property type="nucleotide sequence ID" value="XM_047928209.1"/>
</dbReference>
<dbReference type="EMBL" id="JADCUA010000046">
    <property type="protein sequence ID" value="KAH9828820.1"/>
    <property type="molecule type" value="Genomic_DNA"/>
</dbReference>
<gene>
    <name evidence="1" type="ORF">C8Q71DRAFT_863678</name>
</gene>
<reference evidence="1 2" key="1">
    <citation type="journal article" date="2021" name="Environ. Microbiol.">
        <title>Gene family expansions and transcriptome signatures uncover fungal adaptations to wood decay.</title>
        <authorList>
            <person name="Hage H."/>
            <person name="Miyauchi S."/>
            <person name="Viragh M."/>
            <person name="Drula E."/>
            <person name="Min B."/>
            <person name="Chaduli D."/>
            <person name="Navarro D."/>
            <person name="Favel A."/>
            <person name="Norest M."/>
            <person name="Lesage-Meessen L."/>
            <person name="Balint B."/>
            <person name="Merenyi Z."/>
            <person name="de Eugenio L."/>
            <person name="Morin E."/>
            <person name="Martinez A.T."/>
            <person name="Baldrian P."/>
            <person name="Stursova M."/>
            <person name="Martinez M.J."/>
            <person name="Novotny C."/>
            <person name="Magnuson J.K."/>
            <person name="Spatafora J.W."/>
            <person name="Maurice S."/>
            <person name="Pangilinan J."/>
            <person name="Andreopoulos W."/>
            <person name="LaButti K."/>
            <person name="Hundley H."/>
            <person name="Na H."/>
            <person name="Kuo A."/>
            <person name="Barry K."/>
            <person name="Lipzen A."/>
            <person name="Henrissat B."/>
            <person name="Riley R."/>
            <person name="Ahrendt S."/>
            <person name="Nagy L.G."/>
            <person name="Grigoriev I.V."/>
            <person name="Martin F."/>
            <person name="Rosso M.N."/>
        </authorList>
    </citation>
    <scope>NUCLEOTIDE SEQUENCE [LARGE SCALE GENOMIC DNA]</scope>
    <source>
        <strain evidence="1 2">CIRM-BRFM 1785</strain>
    </source>
</reference>
<dbReference type="GeneID" id="72008941"/>
<dbReference type="Proteomes" id="UP000814176">
    <property type="component" value="Unassembled WGS sequence"/>
</dbReference>
<protein>
    <submittedName>
        <fullName evidence="1">Uncharacterized protein</fullName>
    </submittedName>
</protein>
<sequence>MIMCFLEMKLAYHQFPMRSNEFAAMYPELTKSQENDLAAIVSLLKVPMKVSLTLARDDLRLLADVIPVFEIFQSEWEAVLTMDNMSRFHGAIEAALAVAMKYYTIMDETDSYVLCMLVHPKYRLDHIKEYWDNFYLQKAQKLIKKKMKVYTAKFGLYRSPPLKLQFGRVVTPACAPPWQARLQEAL</sequence>
<accession>A0ABQ8JYR1</accession>